<feature type="signal peptide" evidence="2">
    <location>
        <begin position="1"/>
        <end position="19"/>
    </location>
</feature>
<name>A0A642V2J8_9ASCO</name>
<sequence>MVSTKYLASTLSIIAVVAAVPVPQDDSEVGFPEDVEAPQEFAEPPPQEEEEDDIDESDEEIEKRCFMGLCKMFGKGKSLGGGGGGSINVSGGGSTSTTGSTGSSMNCGTSSSSSCSSSCTTTMSCAMLKIKRTIFARI</sequence>
<comment type="caution">
    <text evidence="3">The sequence shown here is derived from an EMBL/GenBank/DDBJ whole genome shotgun (WGS) entry which is preliminary data.</text>
</comment>
<protein>
    <submittedName>
        <fullName evidence="3">Uncharacterized protein</fullName>
    </submittedName>
</protein>
<feature type="chain" id="PRO_5024888309" evidence="2">
    <location>
        <begin position="20"/>
        <end position="138"/>
    </location>
</feature>
<feature type="compositionally biased region" description="Low complexity" evidence="1">
    <location>
        <begin position="95"/>
        <end position="112"/>
    </location>
</feature>
<evidence type="ECO:0000313" key="3">
    <source>
        <dbReference type="EMBL" id="KAA8911820.1"/>
    </source>
</evidence>
<proteinExistence type="predicted"/>
<keyword evidence="2" id="KW-0732">Signal</keyword>
<feature type="compositionally biased region" description="Gly residues" evidence="1">
    <location>
        <begin position="77"/>
        <end position="94"/>
    </location>
</feature>
<feature type="region of interest" description="Disordered" evidence="1">
    <location>
        <begin position="25"/>
        <end position="59"/>
    </location>
</feature>
<gene>
    <name evidence="3" type="ORF">TRICI_003696</name>
</gene>
<evidence type="ECO:0000256" key="1">
    <source>
        <dbReference type="SAM" id="MobiDB-lite"/>
    </source>
</evidence>
<evidence type="ECO:0000256" key="2">
    <source>
        <dbReference type="SAM" id="SignalP"/>
    </source>
</evidence>
<feature type="compositionally biased region" description="Acidic residues" evidence="1">
    <location>
        <begin position="46"/>
        <end position="59"/>
    </location>
</feature>
<organism evidence="3 4">
    <name type="scientific">Trichomonascus ciferrii</name>
    <dbReference type="NCBI Taxonomy" id="44093"/>
    <lineage>
        <taxon>Eukaryota</taxon>
        <taxon>Fungi</taxon>
        <taxon>Dikarya</taxon>
        <taxon>Ascomycota</taxon>
        <taxon>Saccharomycotina</taxon>
        <taxon>Dipodascomycetes</taxon>
        <taxon>Dipodascales</taxon>
        <taxon>Trichomonascaceae</taxon>
        <taxon>Trichomonascus</taxon>
        <taxon>Trichomonascus ciferrii complex</taxon>
    </lineage>
</organism>
<accession>A0A642V2J8</accession>
<dbReference type="VEuPathDB" id="FungiDB:TRICI_003696"/>
<keyword evidence="4" id="KW-1185">Reference proteome</keyword>
<feature type="compositionally biased region" description="Acidic residues" evidence="1">
    <location>
        <begin position="25"/>
        <end position="37"/>
    </location>
</feature>
<dbReference type="Proteomes" id="UP000761534">
    <property type="component" value="Unassembled WGS sequence"/>
</dbReference>
<dbReference type="AlphaFoldDB" id="A0A642V2J8"/>
<feature type="region of interest" description="Disordered" evidence="1">
    <location>
        <begin position="77"/>
        <end position="112"/>
    </location>
</feature>
<evidence type="ECO:0000313" key="4">
    <source>
        <dbReference type="Proteomes" id="UP000761534"/>
    </source>
</evidence>
<dbReference type="EMBL" id="SWFS01000270">
    <property type="protein sequence ID" value="KAA8911820.1"/>
    <property type="molecule type" value="Genomic_DNA"/>
</dbReference>
<reference evidence="3" key="1">
    <citation type="journal article" date="2019" name="G3 (Bethesda)">
        <title>Genome Assemblies of Two Rare Opportunistic Yeast Pathogens: Diutina rugosa (syn. Candida rugosa) and Trichomonascus ciferrii (syn. Candida ciferrii).</title>
        <authorList>
            <person name="Mixao V."/>
            <person name="Saus E."/>
            <person name="Hansen A.P."/>
            <person name="Lass-Florl C."/>
            <person name="Gabaldon T."/>
        </authorList>
    </citation>
    <scope>NUCLEOTIDE SEQUENCE</scope>
    <source>
        <strain evidence="3">CBS 4856</strain>
    </source>
</reference>